<dbReference type="SUPFAM" id="SSF53474">
    <property type="entry name" value="alpha/beta-Hydrolases"/>
    <property type="match status" value="1"/>
</dbReference>
<dbReference type="PANTHER" id="PTHR31934:SF6">
    <property type="entry name" value="ALPHA_BETA-HYDROLASES SUPERFAMILY PROTEIN"/>
    <property type="match status" value="1"/>
</dbReference>
<dbReference type="RefSeq" id="XP_021861332.1">
    <property type="nucleotide sequence ID" value="XM_022005640.2"/>
</dbReference>
<reference evidence="2" key="1">
    <citation type="journal article" date="2021" name="Nat. Commun.">
        <title>Genomic analyses provide insights into spinach domestication and the genetic basis of agronomic traits.</title>
        <authorList>
            <person name="Cai X."/>
            <person name="Sun X."/>
            <person name="Xu C."/>
            <person name="Sun H."/>
            <person name="Wang X."/>
            <person name="Ge C."/>
            <person name="Zhang Z."/>
            <person name="Wang Q."/>
            <person name="Fei Z."/>
            <person name="Jiao C."/>
            <person name="Wang Q."/>
        </authorList>
    </citation>
    <scope>NUCLEOTIDE SEQUENCE [LARGE SCALE GENOMIC DNA]</scope>
    <source>
        <strain evidence="2">cv. Varoflay</strain>
    </source>
</reference>
<dbReference type="PANTHER" id="PTHR31934">
    <property type="entry name" value="ALPHA/BETA-HYDROLASES SUPERFAMILY PROTEIN"/>
    <property type="match status" value="1"/>
</dbReference>
<proteinExistence type="predicted"/>
<reference evidence="3" key="2">
    <citation type="submission" date="2025-08" db="UniProtKB">
        <authorList>
            <consortium name="RefSeq"/>
        </authorList>
    </citation>
    <scope>IDENTIFICATION</scope>
    <source>
        <tissue evidence="3">Leaf</tissue>
    </source>
</reference>
<organism evidence="2 3">
    <name type="scientific">Spinacia oleracea</name>
    <name type="common">Spinach</name>
    <dbReference type="NCBI Taxonomy" id="3562"/>
    <lineage>
        <taxon>Eukaryota</taxon>
        <taxon>Viridiplantae</taxon>
        <taxon>Streptophyta</taxon>
        <taxon>Embryophyta</taxon>
        <taxon>Tracheophyta</taxon>
        <taxon>Spermatophyta</taxon>
        <taxon>Magnoliopsida</taxon>
        <taxon>eudicotyledons</taxon>
        <taxon>Gunneridae</taxon>
        <taxon>Pentapetalae</taxon>
        <taxon>Caryophyllales</taxon>
        <taxon>Chenopodiaceae</taxon>
        <taxon>Chenopodioideae</taxon>
        <taxon>Anserineae</taxon>
        <taxon>Spinacia</taxon>
    </lineage>
</organism>
<keyword evidence="2" id="KW-1185">Reference proteome</keyword>
<dbReference type="Proteomes" id="UP000813463">
    <property type="component" value="Chromosome 2"/>
</dbReference>
<dbReference type="KEGG" id="soe:110800331"/>
<dbReference type="GeneID" id="110800331"/>
<evidence type="ECO:0000313" key="2">
    <source>
        <dbReference type="Proteomes" id="UP000813463"/>
    </source>
</evidence>
<dbReference type="InterPro" id="IPR029058">
    <property type="entry name" value="AB_hydrolase_fold"/>
</dbReference>
<accession>A0A9R0J609</accession>
<name>A0A9R0J609_SPIOL</name>
<dbReference type="Pfam" id="PF11187">
    <property type="entry name" value="Mbeg1-like"/>
    <property type="match status" value="1"/>
</dbReference>
<dbReference type="InterPro" id="IPR024499">
    <property type="entry name" value="Mbeg1-like"/>
</dbReference>
<sequence length="491" mass="53491">MANTPPVTPLSEDKKAQNNGFGNGRLIPQLLASVPAPFSYLAETTSYLTSCFPDFSDQSTRADGVRDEREMASLISEQTTELLSPGHLYSKRTHGSDLGLSALASTSEAMHLNGAIRRDAADLSSENDGALVQSTSTSTSQSGISLFQGLVERARRTVRGSADDIGWLQHDPDMPSTVDGTERFMEILDSISHGVHRLPKSVIYLLVPGLFSNHGPLYFTSTKTCFSKMGLACHIAKIHSEASIEKNARVLKEYIEEIYWGSKKRVMLLGHSKGGVDAAAALSMYWPELKDKVAGLVIAQSPYGGSPIASDILRPGQLGDYVNARKLMEILICKVIKGDLQALEDLTYEKRREFLKKNPLPKELPVVSFHTEAKISPAVLATLSHVAHAELGQAAKLPVMMPLGAAMAACAQLLQVRYGEKSDGLVTCRDAEVPGSVVVHPKRKLDHAWMVYSSNEDPNEANASQVCEALLQLHMEEAGQRRNQELGLKEE</sequence>
<dbReference type="AlphaFoldDB" id="A0A9R0J609"/>
<protein>
    <recommendedName>
        <fullName evidence="4">Alpha/beta-Hydrolases superfamily protein</fullName>
    </recommendedName>
</protein>
<evidence type="ECO:0000313" key="3">
    <source>
        <dbReference type="RefSeq" id="XP_021861332.1"/>
    </source>
</evidence>
<dbReference type="Gene3D" id="3.40.50.1820">
    <property type="entry name" value="alpha/beta hydrolase"/>
    <property type="match status" value="1"/>
</dbReference>
<gene>
    <name evidence="3" type="primary">LOC110800331</name>
</gene>
<dbReference type="OrthoDB" id="2016516at2759"/>
<feature type="region of interest" description="Disordered" evidence="1">
    <location>
        <begin position="1"/>
        <end position="21"/>
    </location>
</feature>
<evidence type="ECO:0008006" key="4">
    <source>
        <dbReference type="Google" id="ProtNLM"/>
    </source>
</evidence>
<evidence type="ECO:0000256" key="1">
    <source>
        <dbReference type="SAM" id="MobiDB-lite"/>
    </source>
</evidence>